<organism evidence="15 16">
    <name type="scientific">Aquatica leii</name>
    <dbReference type="NCBI Taxonomy" id="1421715"/>
    <lineage>
        <taxon>Eukaryota</taxon>
        <taxon>Metazoa</taxon>
        <taxon>Ecdysozoa</taxon>
        <taxon>Arthropoda</taxon>
        <taxon>Hexapoda</taxon>
        <taxon>Insecta</taxon>
        <taxon>Pterygota</taxon>
        <taxon>Neoptera</taxon>
        <taxon>Endopterygota</taxon>
        <taxon>Coleoptera</taxon>
        <taxon>Polyphaga</taxon>
        <taxon>Elateriformia</taxon>
        <taxon>Elateroidea</taxon>
        <taxon>Lampyridae</taxon>
        <taxon>Luciolinae</taxon>
        <taxon>Aquatica</taxon>
    </lineage>
</organism>
<feature type="domain" description="C2H2-type" evidence="13">
    <location>
        <begin position="285"/>
        <end position="312"/>
    </location>
</feature>
<name>A0AAN7SFN2_9COLE</name>
<dbReference type="PANTHER" id="PTHR24399">
    <property type="entry name" value="ZINC FINGER AND BTB DOMAIN-CONTAINING"/>
    <property type="match status" value="1"/>
</dbReference>
<keyword evidence="9" id="KW-0804">Transcription</keyword>
<evidence type="ECO:0000256" key="5">
    <source>
        <dbReference type="ARBA" id="ARBA00022771"/>
    </source>
</evidence>
<comment type="similarity">
    <text evidence="2">Belongs to the krueppel C2H2-type zinc-finger protein family.</text>
</comment>
<dbReference type="Gene3D" id="3.30.160.60">
    <property type="entry name" value="Classic Zinc Finger"/>
    <property type="match status" value="9"/>
</dbReference>
<feature type="domain" description="C2H2-type" evidence="13">
    <location>
        <begin position="425"/>
        <end position="452"/>
    </location>
</feature>
<dbReference type="GO" id="GO:0002682">
    <property type="term" value="P:regulation of immune system process"/>
    <property type="evidence" value="ECO:0007669"/>
    <property type="project" value="TreeGrafter"/>
</dbReference>
<evidence type="ECO:0000256" key="2">
    <source>
        <dbReference type="ARBA" id="ARBA00006991"/>
    </source>
</evidence>
<dbReference type="SMART" id="SM00355">
    <property type="entry name" value="ZnF_C2H2"/>
    <property type="match status" value="10"/>
</dbReference>
<evidence type="ECO:0000256" key="3">
    <source>
        <dbReference type="ARBA" id="ARBA00022723"/>
    </source>
</evidence>
<dbReference type="FunFam" id="3.30.160.60:FF:000870">
    <property type="entry name" value="zinc finger protein 197 isoform X1"/>
    <property type="match status" value="1"/>
</dbReference>
<keyword evidence="8" id="KW-0238">DNA-binding</keyword>
<dbReference type="EMBL" id="JARPUR010000003">
    <property type="protein sequence ID" value="KAK4879542.1"/>
    <property type="molecule type" value="Genomic_DNA"/>
</dbReference>
<protein>
    <submittedName>
        <fullName evidence="15">Uncharacterized protein</fullName>
    </submittedName>
</protein>
<gene>
    <name evidence="15" type="ORF">RN001_007688</name>
</gene>
<evidence type="ECO:0000259" key="13">
    <source>
        <dbReference type="PROSITE" id="PS50157"/>
    </source>
</evidence>
<dbReference type="AlphaFoldDB" id="A0AAN7SFN2"/>
<sequence>MDISNIDNICRACMFKNENLLSIFDIQIADNNSIQMAEFLNNLTSIEITKDDGLPQQVCVCCIDTICKIYNFIQMCTESDLSLRMHHNNATEDLCNESNTSSDLSNEETSTLGTTSDWVTATIILNNEGDNVKTEAHLLKEKIREESSNHCEKYEELVENKLVHDSNRSYECKKCSQCFPNKKLFSVHMRLHKVQDKHVCKVCGQTFGYSYLLNQHSYKHKDEKPFPCSKCNKGCLTAESLRRHMKIHEDGYKRKIHACSICGKEFEYPSFLSEHMKNHTGEKPFLCSICGKGFRQRGALSYHVRSHTGYKPHTCEICNNNFTSRSVLRVHMRRHTDERPYICDICGAGFRQSTDMKRHRSNHSGDKHVLCTICGKQMSTTGQLTVHLRSHTGEKPFGCKVCQKAFTTNTMLVKHQRIHTGERPYTCKICGRSFNQSSTLKTHQMVHIKNNLLSNSGNLKNEDVDSIPQIRSKIKSEALLALPSHIPPVTIPL</sequence>
<feature type="domain" description="C2H2-type" evidence="13">
    <location>
        <begin position="341"/>
        <end position="368"/>
    </location>
</feature>
<evidence type="ECO:0000256" key="11">
    <source>
        <dbReference type="PROSITE-ProRule" id="PRU00042"/>
    </source>
</evidence>
<dbReference type="PROSITE" id="PS00028">
    <property type="entry name" value="ZINC_FINGER_C2H2_1"/>
    <property type="match status" value="10"/>
</dbReference>
<accession>A0AAN7SFN2</accession>
<dbReference type="InterPro" id="IPR012934">
    <property type="entry name" value="Znf_AD"/>
</dbReference>
<feature type="domain" description="C2H2-type" evidence="13">
    <location>
        <begin position="397"/>
        <end position="424"/>
    </location>
</feature>
<dbReference type="FunFam" id="3.30.160.60:FF:000557">
    <property type="entry name" value="zinc finger and SCAN domain-containing protein 29"/>
    <property type="match status" value="2"/>
</dbReference>
<dbReference type="GO" id="GO:0000978">
    <property type="term" value="F:RNA polymerase II cis-regulatory region sequence-specific DNA binding"/>
    <property type="evidence" value="ECO:0007669"/>
    <property type="project" value="TreeGrafter"/>
</dbReference>
<dbReference type="GO" id="GO:0001227">
    <property type="term" value="F:DNA-binding transcription repressor activity, RNA polymerase II-specific"/>
    <property type="evidence" value="ECO:0007669"/>
    <property type="project" value="TreeGrafter"/>
</dbReference>
<dbReference type="FunFam" id="3.30.160.60:FF:001480">
    <property type="entry name" value="Si:cabz01071911.3"/>
    <property type="match status" value="1"/>
</dbReference>
<feature type="domain" description="C2H2-type" evidence="13">
    <location>
        <begin position="313"/>
        <end position="340"/>
    </location>
</feature>
<keyword evidence="6 12" id="KW-0862">Zinc</keyword>
<keyword evidence="16" id="KW-1185">Reference proteome</keyword>
<keyword evidence="4" id="KW-0677">Repeat</keyword>
<evidence type="ECO:0000256" key="4">
    <source>
        <dbReference type="ARBA" id="ARBA00022737"/>
    </source>
</evidence>
<dbReference type="Gene3D" id="3.40.1800.20">
    <property type="match status" value="1"/>
</dbReference>
<evidence type="ECO:0000256" key="8">
    <source>
        <dbReference type="ARBA" id="ARBA00023125"/>
    </source>
</evidence>
<feature type="domain" description="C2H2-type" evidence="13">
    <location>
        <begin position="226"/>
        <end position="253"/>
    </location>
</feature>
<feature type="domain" description="C2H2-type" evidence="13">
    <location>
        <begin position="170"/>
        <end position="197"/>
    </location>
</feature>
<dbReference type="GO" id="GO:0005654">
    <property type="term" value="C:nucleoplasm"/>
    <property type="evidence" value="ECO:0007669"/>
    <property type="project" value="TreeGrafter"/>
</dbReference>
<dbReference type="PROSITE" id="PS51915">
    <property type="entry name" value="ZAD"/>
    <property type="match status" value="1"/>
</dbReference>
<dbReference type="PROSITE" id="PS50157">
    <property type="entry name" value="ZINC_FINGER_C2H2_2"/>
    <property type="match status" value="10"/>
</dbReference>
<dbReference type="FunFam" id="3.30.160.60:FF:002343">
    <property type="entry name" value="Zinc finger protein 33A"/>
    <property type="match status" value="2"/>
</dbReference>
<feature type="binding site" evidence="12">
    <location>
        <position position="59"/>
    </location>
    <ligand>
        <name>Zn(2+)</name>
        <dbReference type="ChEBI" id="CHEBI:29105"/>
    </ligand>
</feature>
<keyword evidence="3 12" id="KW-0479">Metal-binding</keyword>
<feature type="domain" description="C2H2-type" evidence="13">
    <location>
        <begin position="369"/>
        <end position="396"/>
    </location>
</feature>
<dbReference type="Pfam" id="PF07776">
    <property type="entry name" value="zf-AD"/>
    <property type="match status" value="1"/>
</dbReference>
<dbReference type="SUPFAM" id="SSF57716">
    <property type="entry name" value="Glucocorticoid receptor-like (DNA-binding domain)"/>
    <property type="match status" value="1"/>
</dbReference>
<evidence type="ECO:0000313" key="15">
    <source>
        <dbReference type="EMBL" id="KAK4879542.1"/>
    </source>
</evidence>
<evidence type="ECO:0000256" key="12">
    <source>
        <dbReference type="PROSITE-ProRule" id="PRU01263"/>
    </source>
</evidence>
<evidence type="ECO:0000256" key="1">
    <source>
        <dbReference type="ARBA" id="ARBA00004123"/>
    </source>
</evidence>
<evidence type="ECO:0000256" key="9">
    <source>
        <dbReference type="ARBA" id="ARBA00023163"/>
    </source>
</evidence>
<feature type="domain" description="C2H2-type" evidence="13">
    <location>
        <begin position="257"/>
        <end position="284"/>
    </location>
</feature>
<comment type="caution">
    <text evidence="15">The sequence shown here is derived from an EMBL/GenBank/DDBJ whole genome shotgun (WGS) entry which is preliminary data.</text>
</comment>
<dbReference type="Pfam" id="PF13912">
    <property type="entry name" value="zf-C2H2_6"/>
    <property type="match status" value="1"/>
</dbReference>
<keyword evidence="5 11" id="KW-0863">Zinc-finger</keyword>
<feature type="binding site" evidence="12">
    <location>
        <position position="62"/>
    </location>
    <ligand>
        <name>Zn(2+)</name>
        <dbReference type="ChEBI" id="CHEBI:29105"/>
    </ligand>
</feature>
<dbReference type="Proteomes" id="UP001353858">
    <property type="component" value="Unassembled WGS sequence"/>
</dbReference>
<dbReference type="SUPFAM" id="SSF57667">
    <property type="entry name" value="beta-beta-alpha zinc fingers"/>
    <property type="match status" value="6"/>
</dbReference>
<comment type="subcellular location">
    <subcellularLocation>
        <location evidence="1">Nucleus</location>
    </subcellularLocation>
</comment>
<feature type="binding site" evidence="12">
    <location>
        <position position="13"/>
    </location>
    <ligand>
        <name>Zn(2+)</name>
        <dbReference type="ChEBI" id="CHEBI:29105"/>
    </ligand>
</feature>
<reference evidence="16" key="1">
    <citation type="submission" date="2023-01" db="EMBL/GenBank/DDBJ databases">
        <title>Key to firefly adult light organ development and bioluminescence: homeobox transcription factors regulate luciferase expression and transportation to peroxisome.</title>
        <authorList>
            <person name="Fu X."/>
        </authorList>
    </citation>
    <scope>NUCLEOTIDE SEQUENCE [LARGE SCALE GENOMIC DNA]</scope>
</reference>
<evidence type="ECO:0000259" key="14">
    <source>
        <dbReference type="PROSITE" id="PS51915"/>
    </source>
</evidence>
<feature type="binding site" evidence="12">
    <location>
        <position position="10"/>
    </location>
    <ligand>
        <name>Zn(2+)</name>
        <dbReference type="ChEBI" id="CHEBI:29105"/>
    </ligand>
</feature>
<keyword evidence="10" id="KW-0539">Nucleus</keyword>
<dbReference type="Pfam" id="PF00096">
    <property type="entry name" value="zf-C2H2"/>
    <property type="match status" value="8"/>
</dbReference>
<dbReference type="GO" id="GO:0001817">
    <property type="term" value="P:regulation of cytokine production"/>
    <property type="evidence" value="ECO:0007669"/>
    <property type="project" value="TreeGrafter"/>
</dbReference>
<dbReference type="InterPro" id="IPR013087">
    <property type="entry name" value="Znf_C2H2_type"/>
</dbReference>
<dbReference type="GO" id="GO:0008270">
    <property type="term" value="F:zinc ion binding"/>
    <property type="evidence" value="ECO:0007669"/>
    <property type="project" value="UniProtKB-UniRule"/>
</dbReference>
<evidence type="ECO:0000256" key="7">
    <source>
        <dbReference type="ARBA" id="ARBA00023015"/>
    </source>
</evidence>
<evidence type="ECO:0000256" key="10">
    <source>
        <dbReference type="ARBA" id="ARBA00023242"/>
    </source>
</evidence>
<feature type="domain" description="C2H2-type" evidence="13">
    <location>
        <begin position="198"/>
        <end position="225"/>
    </location>
</feature>
<dbReference type="InterPro" id="IPR036236">
    <property type="entry name" value="Znf_C2H2_sf"/>
</dbReference>
<evidence type="ECO:0000313" key="16">
    <source>
        <dbReference type="Proteomes" id="UP001353858"/>
    </source>
</evidence>
<feature type="domain" description="ZAD" evidence="14">
    <location>
        <begin position="8"/>
        <end position="86"/>
    </location>
</feature>
<keyword evidence="7" id="KW-0805">Transcription regulation</keyword>
<dbReference type="SMART" id="SM00868">
    <property type="entry name" value="zf-AD"/>
    <property type="match status" value="1"/>
</dbReference>
<evidence type="ECO:0000256" key="6">
    <source>
        <dbReference type="ARBA" id="ARBA00022833"/>
    </source>
</evidence>
<proteinExistence type="inferred from homology"/>
<dbReference type="PANTHER" id="PTHR24399:SF23">
    <property type="entry name" value="C2H2-TYPE DOMAIN-CONTAINING PROTEIN"/>
    <property type="match status" value="1"/>
</dbReference>